<evidence type="ECO:0000256" key="1">
    <source>
        <dbReference type="SAM" id="SignalP"/>
    </source>
</evidence>
<dbReference type="OrthoDB" id="644381at2"/>
<dbReference type="Gene3D" id="2.40.70.10">
    <property type="entry name" value="Acid Proteases"/>
    <property type="match status" value="1"/>
</dbReference>
<comment type="caution">
    <text evidence="2">The sequence shown here is derived from an EMBL/GenBank/DDBJ whole genome shotgun (WGS) entry which is preliminary data.</text>
</comment>
<feature type="signal peptide" evidence="1">
    <location>
        <begin position="1"/>
        <end position="21"/>
    </location>
</feature>
<keyword evidence="1" id="KW-0732">Signal</keyword>
<reference evidence="2 3" key="1">
    <citation type="submission" date="2018-06" db="EMBL/GenBank/DDBJ databases">
        <title>Genomic Encyclopedia of Archaeal and Bacterial Type Strains, Phase II (KMG-II): from individual species to whole genera.</title>
        <authorList>
            <person name="Goeker M."/>
        </authorList>
    </citation>
    <scope>NUCLEOTIDE SEQUENCE [LARGE SCALE GENOMIC DNA]</scope>
    <source>
        <strain evidence="2 3">DSM 23857</strain>
    </source>
</reference>
<gene>
    <name evidence="2" type="ORF">LX64_00956</name>
</gene>
<evidence type="ECO:0000313" key="2">
    <source>
        <dbReference type="EMBL" id="RAJ08308.1"/>
    </source>
</evidence>
<keyword evidence="3" id="KW-1185">Reference proteome</keyword>
<dbReference type="GO" id="GO:0006508">
    <property type="term" value="P:proteolysis"/>
    <property type="evidence" value="ECO:0007669"/>
    <property type="project" value="UniProtKB-KW"/>
</dbReference>
<dbReference type="Pfam" id="PF13650">
    <property type="entry name" value="Asp_protease_2"/>
    <property type="match status" value="1"/>
</dbReference>
<accession>A0A327QWP4</accession>
<dbReference type="InterPro" id="IPR034122">
    <property type="entry name" value="Retropepsin-like_bacterial"/>
</dbReference>
<keyword evidence="2" id="KW-0378">Hydrolase</keyword>
<protein>
    <submittedName>
        <fullName evidence="2">Aspartyl protease</fullName>
    </submittedName>
</protein>
<proteinExistence type="predicted"/>
<dbReference type="RefSeq" id="WP_111596471.1">
    <property type="nucleotide sequence ID" value="NZ_QLLL01000002.1"/>
</dbReference>
<dbReference type="Proteomes" id="UP000249547">
    <property type="component" value="Unassembled WGS sequence"/>
</dbReference>
<feature type="chain" id="PRO_5016374639" evidence="1">
    <location>
        <begin position="22"/>
        <end position="296"/>
    </location>
</feature>
<dbReference type="CDD" id="cd05483">
    <property type="entry name" value="retropepsin_like_bacteria"/>
    <property type="match status" value="1"/>
</dbReference>
<dbReference type="InterPro" id="IPR021109">
    <property type="entry name" value="Peptidase_aspartic_dom_sf"/>
</dbReference>
<dbReference type="EMBL" id="QLLL01000002">
    <property type="protein sequence ID" value="RAJ08308.1"/>
    <property type="molecule type" value="Genomic_DNA"/>
</dbReference>
<keyword evidence="2" id="KW-0645">Protease</keyword>
<evidence type="ECO:0000313" key="3">
    <source>
        <dbReference type="Proteomes" id="UP000249547"/>
    </source>
</evidence>
<dbReference type="GO" id="GO:0008233">
    <property type="term" value="F:peptidase activity"/>
    <property type="evidence" value="ECO:0007669"/>
    <property type="project" value="UniProtKB-KW"/>
</dbReference>
<sequence length="296" mass="33164">MRLRLLSLTLYLLCCSAFSYAQTASKSIPFELLPSGHLLVKATIDGVQGNFVFDTGGGITFFTKAFFNKLKNVQKEDGGYTGFRATGERIDADLFYVKDFELGPIKKAKEEISYVEADFGGIDGIISLKIIEHTPFTIDYIKKQIILETPQSVATIRKTASIVPIQLEQSREKSLTIFSYFKFNDTLTLQVSLDSGAGKNVFRLNSKYLKALGVDVNDTTKVKTHSRKSEMNTGFVTHIYQTQLSKIAAANAPTVTTQDFPAQFIDGLIYDGIMWINWFGNQITFDLNKKELLVRK</sequence>
<dbReference type="AlphaFoldDB" id="A0A327QWP4"/>
<name>A0A327QWP4_9BACT</name>
<organism evidence="2 3">
    <name type="scientific">Chitinophaga skermanii</name>
    <dbReference type="NCBI Taxonomy" id="331697"/>
    <lineage>
        <taxon>Bacteria</taxon>
        <taxon>Pseudomonadati</taxon>
        <taxon>Bacteroidota</taxon>
        <taxon>Chitinophagia</taxon>
        <taxon>Chitinophagales</taxon>
        <taxon>Chitinophagaceae</taxon>
        <taxon>Chitinophaga</taxon>
    </lineage>
</organism>